<sequence>MQRRALVVRRAEGSRWRCRMVVGAVVLALVGVASRVIATDPVGYGFAFWPFANHADLVEHQVMDTVSEVARSRVAPQQVPAAVVADGVEVVRAHVGDPANSVWMTLRIELPDGDRCREVVVLGEHGVEINSRRVSC</sequence>
<accession>A0A7W7T0P9</accession>
<name>A0A7W7T0P9_9PSEU</name>
<proteinExistence type="predicted"/>
<evidence type="ECO:0000313" key="1">
    <source>
        <dbReference type="EMBL" id="MBB4963120.1"/>
    </source>
</evidence>
<protein>
    <submittedName>
        <fullName evidence="1">Uncharacterized protein</fullName>
    </submittedName>
</protein>
<keyword evidence="2" id="KW-1185">Reference proteome</keyword>
<comment type="caution">
    <text evidence="1">The sequence shown here is derived from an EMBL/GenBank/DDBJ whole genome shotgun (WGS) entry which is preliminary data.</text>
</comment>
<organism evidence="1 2">
    <name type="scientific">Saccharothrix violaceirubra</name>
    <dbReference type="NCBI Taxonomy" id="413306"/>
    <lineage>
        <taxon>Bacteria</taxon>
        <taxon>Bacillati</taxon>
        <taxon>Actinomycetota</taxon>
        <taxon>Actinomycetes</taxon>
        <taxon>Pseudonocardiales</taxon>
        <taxon>Pseudonocardiaceae</taxon>
        <taxon>Saccharothrix</taxon>
    </lineage>
</organism>
<dbReference type="Proteomes" id="UP000542674">
    <property type="component" value="Unassembled WGS sequence"/>
</dbReference>
<dbReference type="EMBL" id="JACHJS010000001">
    <property type="protein sequence ID" value="MBB4963120.1"/>
    <property type="molecule type" value="Genomic_DNA"/>
</dbReference>
<evidence type="ECO:0000313" key="2">
    <source>
        <dbReference type="Proteomes" id="UP000542674"/>
    </source>
</evidence>
<gene>
    <name evidence="1" type="ORF">F4559_000479</name>
</gene>
<dbReference type="RefSeq" id="WP_184665946.1">
    <property type="nucleotide sequence ID" value="NZ_BAABAI010000004.1"/>
</dbReference>
<reference evidence="1 2" key="1">
    <citation type="submission" date="2020-08" db="EMBL/GenBank/DDBJ databases">
        <title>Sequencing the genomes of 1000 actinobacteria strains.</title>
        <authorList>
            <person name="Klenk H.-P."/>
        </authorList>
    </citation>
    <scope>NUCLEOTIDE SEQUENCE [LARGE SCALE GENOMIC DNA]</scope>
    <source>
        <strain evidence="1 2">DSM 45084</strain>
    </source>
</reference>
<dbReference type="AlphaFoldDB" id="A0A7W7T0P9"/>